<dbReference type="AlphaFoldDB" id="A0A2N5NAZ8"/>
<comment type="caution">
    <text evidence="2">The sequence shown here is derived from an EMBL/GenBank/DDBJ whole genome shotgun (WGS) entry which is preliminary data.</text>
</comment>
<evidence type="ECO:0000256" key="1">
    <source>
        <dbReference type="SAM" id="Coils"/>
    </source>
</evidence>
<evidence type="ECO:0000313" key="2">
    <source>
        <dbReference type="EMBL" id="PLT47484.1"/>
    </source>
</evidence>
<gene>
    <name evidence="2" type="ORF">B8V81_1708</name>
</gene>
<dbReference type="RefSeq" id="WP_146000467.1">
    <property type="nucleotide sequence ID" value="NZ_NFEZ01000003.1"/>
</dbReference>
<organism evidence="2 3">
    <name type="scientific">Paenibacillus pasadenensis</name>
    <dbReference type="NCBI Taxonomy" id="217090"/>
    <lineage>
        <taxon>Bacteria</taxon>
        <taxon>Bacillati</taxon>
        <taxon>Bacillota</taxon>
        <taxon>Bacilli</taxon>
        <taxon>Bacillales</taxon>
        <taxon>Paenibacillaceae</taxon>
        <taxon>Paenibacillus</taxon>
    </lineage>
</organism>
<dbReference type="EMBL" id="NFEZ01000003">
    <property type="protein sequence ID" value="PLT47484.1"/>
    <property type="molecule type" value="Genomic_DNA"/>
</dbReference>
<dbReference type="Proteomes" id="UP000234789">
    <property type="component" value="Unassembled WGS sequence"/>
</dbReference>
<evidence type="ECO:0000313" key="3">
    <source>
        <dbReference type="Proteomes" id="UP000234789"/>
    </source>
</evidence>
<feature type="coiled-coil region" evidence="1">
    <location>
        <begin position="16"/>
        <end position="57"/>
    </location>
</feature>
<sequence length="75" mass="8215">MSMGNHSAEGGSQEELLQLRARCAELESRLAAAEAERERLAAETARLAAEAQRLRRRLGGAEGAMHSRLKDALRE</sequence>
<reference evidence="2 3" key="1">
    <citation type="submission" date="2017-05" db="EMBL/GenBank/DDBJ databases">
        <title>Functional genome analysis of Paenibacillus pasadenensis strain R16: insights on endophytic life style and antifungal activity.</title>
        <authorList>
            <person name="Passera A."/>
            <person name="Marcolungo L."/>
            <person name="Casati P."/>
            <person name="Brasca M."/>
            <person name="Quaglino F."/>
            <person name="Delledonne M."/>
        </authorList>
    </citation>
    <scope>NUCLEOTIDE SEQUENCE [LARGE SCALE GENOMIC DNA]</scope>
    <source>
        <strain evidence="2 3">R16</strain>
    </source>
</reference>
<keyword evidence="1" id="KW-0175">Coiled coil</keyword>
<protein>
    <submittedName>
        <fullName evidence="2">Uncharacterized protein</fullName>
    </submittedName>
</protein>
<accession>A0A2N5NAZ8</accession>
<proteinExistence type="predicted"/>
<dbReference type="Gene3D" id="1.20.5.1700">
    <property type="match status" value="1"/>
</dbReference>
<keyword evidence="3" id="KW-1185">Reference proteome</keyword>
<name>A0A2N5NAZ8_9BACL</name>